<dbReference type="InterPro" id="IPR050863">
    <property type="entry name" value="CenT-Element_Derived"/>
</dbReference>
<dbReference type="GeneID" id="110976583"/>
<dbReference type="PANTHER" id="PTHR19303">
    <property type="entry name" value="TRANSPOSON"/>
    <property type="match status" value="1"/>
</dbReference>
<dbReference type="GO" id="GO:0003677">
    <property type="term" value="F:DNA binding"/>
    <property type="evidence" value="ECO:0007669"/>
    <property type="project" value="InterPro"/>
</dbReference>
<dbReference type="RefSeq" id="XP_022085668.1">
    <property type="nucleotide sequence ID" value="XM_022229976.1"/>
</dbReference>
<dbReference type="Pfam" id="PF03184">
    <property type="entry name" value="DDE_1"/>
    <property type="match status" value="1"/>
</dbReference>
<keyword evidence="4" id="KW-1185">Reference proteome</keyword>
<sequence>MKMKWSQEDMANAVRAVRQDKVPLLRAATIFKVPRNTLRYRIENDIPLEELKFVQRGPITALCRSDEEALANFIVYLDKHGFMLHKDVINEFALSMAKKEGTHNKFNKGAGPGKQWWAGFRQRHPEVKLWKPRRSHPRTQACVSMKNKVKRHFKTLKKILDEHNVRDRKRRIFNCGESGIEVDLPSRSTRSGRGAGIVESKEHISVQLCVTASGEALPPMIIFSGKRPPKGKCIQGGPPGTLYAHSKLGFLNAELYLLWFKEIFLKYVTFRPVVLIQEGTTCHLTPEIVQCAQENDVVLYCIPMGTSSVLQPLEVSIMEPLKEELKRTVAQLQECSTDPGPIITRNNFTSVFREPFSNAMMKHIIRKGFKKTGIYPWDPKRIGSDEKTEGAQHDSQVHVKEEEMGTVHVDISEVPEPIRGPDNQIIEMIVTADDVDSGAVVINQVMDMVVCSTEPEQEEIKANKEVQSISSDDLDDFLAEDEDLSETDLESSEEEDDVNVVVD</sequence>
<feature type="domain" description="DDE-1" evidence="2">
    <location>
        <begin position="201"/>
        <end position="331"/>
    </location>
</feature>
<organism evidence="4 5">
    <name type="scientific">Acanthaster planci</name>
    <name type="common">Crown-of-thorns starfish</name>
    <dbReference type="NCBI Taxonomy" id="133434"/>
    <lineage>
        <taxon>Eukaryota</taxon>
        <taxon>Metazoa</taxon>
        <taxon>Echinodermata</taxon>
        <taxon>Eleutherozoa</taxon>
        <taxon>Asterozoa</taxon>
        <taxon>Asteroidea</taxon>
        <taxon>Valvatacea</taxon>
        <taxon>Valvatida</taxon>
        <taxon>Acanthasteridae</taxon>
        <taxon>Acanthaster</taxon>
    </lineage>
</organism>
<protein>
    <submittedName>
        <fullName evidence="5">Uncharacterized protein LOC110976583</fullName>
    </submittedName>
</protein>
<feature type="region of interest" description="Disordered" evidence="1">
    <location>
        <begin position="458"/>
        <end position="503"/>
    </location>
</feature>
<dbReference type="InterPro" id="IPR004875">
    <property type="entry name" value="DDE_SF_endonuclease_dom"/>
</dbReference>
<dbReference type="AlphaFoldDB" id="A0A8B7XXQ6"/>
<dbReference type="Gene3D" id="1.10.10.60">
    <property type="entry name" value="Homeodomain-like"/>
    <property type="match status" value="1"/>
</dbReference>
<evidence type="ECO:0000259" key="2">
    <source>
        <dbReference type="Pfam" id="PF03184"/>
    </source>
</evidence>
<proteinExistence type="predicted"/>
<accession>A0A8B7XXQ6</accession>
<name>A0A8B7XXQ6_ACAPL</name>
<dbReference type="InterPro" id="IPR007889">
    <property type="entry name" value="HTH_Psq"/>
</dbReference>
<dbReference type="GO" id="GO:0005634">
    <property type="term" value="C:nucleus"/>
    <property type="evidence" value="ECO:0007669"/>
    <property type="project" value="TreeGrafter"/>
</dbReference>
<reference evidence="5" key="1">
    <citation type="submission" date="2025-08" db="UniProtKB">
        <authorList>
            <consortium name="RefSeq"/>
        </authorList>
    </citation>
    <scope>IDENTIFICATION</scope>
</reference>
<feature type="domain" description="HTH psq-type" evidence="3">
    <location>
        <begin position="7"/>
        <end position="44"/>
    </location>
</feature>
<dbReference type="KEGG" id="aplc:110976583"/>
<dbReference type="Pfam" id="PF05225">
    <property type="entry name" value="HTH_psq"/>
    <property type="match status" value="1"/>
</dbReference>
<feature type="compositionally biased region" description="Acidic residues" evidence="1">
    <location>
        <begin position="472"/>
        <end position="503"/>
    </location>
</feature>
<dbReference type="Proteomes" id="UP000694845">
    <property type="component" value="Unplaced"/>
</dbReference>
<evidence type="ECO:0000259" key="3">
    <source>
        <dbReference type="Pfam" id="PF05225"/>
    </source>
</evidence>
<dbReference type="OrthoDB" id="4327074at2759"/>
<dbReference type="InterPro" id="IPR009057">
    <property type="entry name" value="Homeodomain-like_sf"/>
</dbReference>
<dbReference type="PANTHER" id="PTHR19303:SF74">
    <property type="entry name" value="POGO TRANSPOSABLE ELEMENT WITH KRAB DOMAIN"/>
    <property type="match status" value="1"/>
</dbReference>
<evidence type="ECO:0000313" key="5">
    <source>
        <dbReference type="RefSeq" id="XP_022085668.1"/>
    </source>
</evidence>
<dbReference type="OMA" id="KWINDGS"/>
<evidence type="ECO:0000256" key="1">
    <source>
        <dbReference type="SAM" id="MobiDB-lite"/>
    </source>
</evidence>
<gene>
    <name evidence="5" type="primary">LOC110976583</name>
</gene>
<evidence type="ECO:0000313" key="4">
    <source>
        <dbReference type="Proteomes" id="UP000694845"/>
    </source>
</evidence>
<dbReference type="SUPFAM" id="SSF46689">
    <property type="entry name" value="Homeodomain-like"/>
    <property type="match status" value="1"/>
</dbReference>